<dbReference type="EMBL" id="VCDN01000064">
    <property type="protein sequence ID" value="MDX7988753.1"/>
    <property type="molecule type" value="Genomic_DNA"/>
</dbReference>
<keyword evidence="3 6" id="KW-0812">Transmembrane</keyword>
<proteinExistence type="predicted"/>
<feature type="transmembrane region" description="Helical" evidence="6">
    <location>
        <begin position="136"/>
        <end position="156"/>
    </location>
</feature>
<keyword evidence="8" id="KW-1185">Reference proteome</keyword>
<evidence type="ECO:0000256" key="6">
    <source>
        <dbReference type="SAM" id="Phobius"/>
    </source>
</evidence>
<keyword evidence="2" id="KW-1003">Cell membrane</keyword>
<feature type="transmembrane region" description="Helical" evidence="6">
    <location>
        <begin position="236"/>
        <end position="258"/>
    </location>
</feature>
<keyword evidence="5 6" id="KW-0472">Membrane</keyword>
<accession>A0ABU4SD88</accession>
<feature type="transmembrane region" description="Helical" evidence="6">
    <location>
        <begin position="98"/>
        <end position="124"/>
    </location>
</feature>
<evidence type="ECO:0000256" key="1">
    <source>
        <dbReference type="ARBA" id="ARBA00004651"/>
    </source>
</evidence>
<dbReference type="Proteomes" id="UP001271890">
    <property type="component" value="Unassembled WGS sequence"/>
</dbReference>
<feature type="transmembrane region" description="Helical" evidence="6">
    <location>
        <begin position="409"/>
        <end position="429"/>
    </location>
</feature>
<dbReference type="Pfam" id="PF13520">
    <property type="entry name" value="AA_permease_2"/>
    <property type="match status" value="1"/>
</dbReference>
<evidence type="ECO:0000313" key="7">
    <source>
        <dbReference type="EMBL" id="MDX7988753.1"/>
    </source>
</evidence>
<feature type="transmembrane region" description="Helical" evidence="6">
    <location>
        <begin position="441"/>
        <end position="461"/>
    </location>
</feature>
<name>A0ABU4SD88_9GAMM</name>
<dbReference type="PANTHER" id="PTHR42770">
    <property type="entry name" value="AMINO ACID TRANSPORTER-RELATED"/>
    <property type="match status" value="1"/>
</dbReference>
<feature type="transmembrane region" description="Helical" evidence="6">
    <location>
        <begin position="42"/>
        <end position="60"/>
    </location>
</feature>
<dbReference type="InterPro" id="IPR050367">
    <property type="entry name" value="APC_superfamily"/>
</dbReference>
<dbReference type="InterPro" id="IPR002293">
    <property type="entry name" value="AA/rel_permease1"/>
</dbReference>
<gene>
    <name evidence="7" type="ORF">FE392_15690</name>
</gene>
<feature type="transmembrane region" description="Helical" evidence="6">
    <location>
        <begin position="168"/>
        <end position="186"/>
    </location>
</feature>
<feature type="transmembrane region" description="Helical" evidence="6">
    <location>
        <begin position="297"/>
        <end position="323"/>
    </location>
</feature>
<organism evidence="7 8">
    <name type="scientific">Xenorhabdus santafensis</name>
    <dbReference type="NCBI Taxonomy" id="2582833"/>
    <lineage>
        <taxon>Bacteria</taxon>
        <taxon>Pseudomonadati</taxon>
        <taxon>Pseudomonadota</taxon>
        <taxon>Gammaproteobacteria</taxon>
        <taxon>Enterobacterales</taxon>
        <taxon>Morganellaceae</taxon>
        <taxon>Xenorhabdus</taxon>
    </lineage>
</organism>
<sequence length="497" mass="53392">MNISSKLTSHIEKGKVGFPTTIASSVGVIMASPVILTVTSGFGIGGDTFALAVLLSFIMMQAQLTTFSEAAAILPTSGSVYDYISCGMGRFWAITGALSAYLVVHVFAGTAETILSGVMALVNFDGLNAVMESNNASWMVGVGLVIIFGLLNAFGIEIFGKVEIVLTFAMWSTLVIFSLCGLLMPFHASAEGWFGQALNVSDPTTVLSLIGMAMFMFVGCELVTPMAPEIKNSARVIPRAMALGLCGVALCMFMYGAAMTHQVENVIVDPENNVSLLETPMAIPAFAGQIMGDFGKYWIGIGLLLAGAATINTLMAAVPRILYGMALDGALPRIFAYLHPRFKTPIFGILVAVMIPCIHAFAIQGDLTRIIPLVLAAVCSWGTAYLLVTISVILLRIRRPDLHRAYKSPFFPLPQIISSVGIILAIVYITPPGMDKSEIYIPFMIMLGLTASYALIWTVFVQKVNPFKPVSVEQVLLKTFSETELKEAQLEPLRSLS</sequence>
<dbReference type="RefSeq" id="WP_319931148.1">
    <property type="nucleotide sequence ID" value="NZ_VCDN01000064.1"/>
</dbReference>
<evidence type="ECO:0000256" key="3">
    <source>
        <dbReference type="ARBA" id="ARBA00022692"/>
    </source>
</evidence>
<comment type="caution">
    <text evidence="7">The sequence shown here is derived from an EMBL/GenBank/DDBJ whole genome shotgun (WGS) entry which is preliminary data.</text>
</comment>
<comment type="subcellular location">
    <subcellularLocation>
        <location evidence="1">Cell membrane</location>
        <topology evidence="1">Multi-pass membrane protein</topology>
    </subcellularLocation>
</comment>
<reference evidence="8" key="1">
    <citation type="journal article" date="2024" name="Toxins">
        <title>Genome Sequence Analysis of Native Xenorhabdus Strains Isolated from Entomopathogenic Nematodes in Argentina.</title>
        <authorList>
            <person name="Palma L."/>
            <person name="Frizzo L."/>
            <person name="Kaiser S."/>
            <person name="Berry C."/>
            <person name="Caballero P."/>
            <person name="Bode H.B."/>
            <person name="Del Valle E.E."/>
        </authorList>
    </citation>
    <scope>NUCLEOTIDE SEQUENCE [LARGE SCALE GENOMIC DNA]</scope>
    <source>
        <strain evidence="8">12</strain>
    </source>
</reference>
<dbReference type="PIRSF" id="PIRSF006060">
    <property type="entry name" value="AA_transporter"/>
    <property type="match status" value="1"/>
</dbReference>
<evidence type="ECO:0000256" key="2">
    <source>
        <dbReference type="ARBA" id="ARBA00022475"/>
    </source>
</evidence>
<evidence type="ECO:0000256" key="5">
    <source>
        <dbReference type="ARBA" id="ARBA00023136"/>
    </source>
</evidence>
<feature type="transmembrane region" description="Helical" evidence="6">
    <location>
        <begin position="206"/>
        <end position="224"/>
    </location>
</feature>
<evidence type="ECO:0000256" key="4">
    <source>
        <dbReference type="ARBA" id="ARBA00022989"/>
    </source>
</evidence>
<dbReference type="Gene3D" id="1.20.1740.10">
    <property type="entry name" value="Amino acid/polyamine transporter I"/>
    <property type="match status" value="1"/>
</dbReference>
<evidence type="ECO:0000313" key="8">
    <source>
        <dbReference type="Proteomes" id="UP001271890"/>
    </source>
</evidence>
<keyword evidence="4 6" id="KW-1133">Transmembrane helix</keyword>
<protein>
    <submittedName>
        <fullName evidence="7">APC family permease</fullName>
    </submittedName>
</protein>
<dbReference type="PANTHER" id="PTHR42770:SF12">
    <property type="entry name" value="AMINO ACID TRANSPORTER"/>
    <property type="match status" value="1"/>
</dbReference>
<feature type="transmembrane region" description="Helical" evidence="6">
    <location>
        <begin position="344"/>
        <end position="364"/>
    </location>
</feature>
<feature type="transmembrane region" description="Helical" evidence="6">
    <location>
        <begin position="370"/>
        <end position="397"/>
    </location>
</feature>